<dbReference type="EMBL" id="ADKM02000062">
    <property type="protein sequence ID" value="EGC03559.1"/>
    <property type="molecule type" value="Genomic_DNA"/>
</dbReference>
<dbReference type="Proteomes" id="UP000004259">
    <property type="component" value="Unassembled WGS sequence"/>
</dbReference>
<name>E9SB29_RUMAL</name>
<reference evidence="2 3" key="1">
    <citation type="submission" date="2011-02" db="EMBL/GenBank/DDBJ databases">
        <authorList>
            <person name="Nelson K.E."/>
            <person name="Sutton G."/>
            <person name="Torralba M."/>
            <person name="Durkin S."/>
            <person name="Harkins D."/>
            <person name="Montgomery R."/>
            <person name="Ziemer C."/>
            <person name="Klaassens E."/>
            <person name="Ocuiv P."/>
            <person name="Morrison M."/>
        </authorList>
    </citation>
    <scope>NUCLEOTIDE SEQUENCE [LARGE SCALE GENOMIC DNA]</scope>
    <source>
        <strain evidence="2 3">8</strain>
    </source>
</reference>
<keyword evidence="1" id="KW-1133">Transmembrane helix</keyword>
<protein>
    <submittedName>
        <fullName evidence="2">Uncharacterized protein</fullName>
    </submittedName>
</protein>
<organism evidence="2 3">
    <name type="scientific">Ruminococcus albus 8</name>
    <dbReference type="NCBI Taxonomy" id="246199"/>
    <lineage>
        <taxon>Bacteria</taxon>
        <taxon>Bacillati</taxon>
        <taxon>Bacillota</taxon>
        <taxon>Clostridia</taxon>
        <taxon>Eubacteriales</taxon>
        <taxon>Oscillospiraceae</taxon>
        <taxon>Ruminococcus</taxon>
    </lineage>
</organism>
<evidence type="ECO:0000313" key="3">
    <source>
        <dbReference type="Proteomes" id="UP000004259"/>
    </source>
</evidence>
<comment type="caution">
    <text evidence="2">The sequence shown here is derived from an EMBL/GenBank/DDBJ whole genome shotgun (WGS) entry which is preliminary data.</text>
</comment>
<dbReference type="AlphaFoldDB" id="E9SB29"/>
<dbReference type="STRING" id="246199.CUS_8142"/>
<evidence type="ECO:0000256" key="1">
    <source>
        <dbReference type="SAM" id="Phobius"/>
    </source>
</evidence>
<keyword evidence="1" id="KW-0812">Transmembrane</keyword>
<keyword evidence="3" id="KW-1185">Reference proteome</keyword>
<dbReference type="RefSeq" id="WP_002848280.1">
    <property type="nucleotide sequence ID" value="NZ_ADKM02000062.1"/>
</dbReference>
<feature type="transmembrane region" description="Helical" evidence="1">
    <location>
        <begin position="27"/>
        <end position="47"/>
    </location>
</feature>
<accession>E9SB29</accession>
<evidence type="ECO:0000313" key="2">
    <source>
        <dbReference type="EMBL" id="EGC03559.1"/>
    </source>
</evidence>
<sequence length="177" mass="20505">MNDNKELVREIETVGGFFKDLDERYGLMIRMGLLALAYIIAAVCKYMSAPVEVMFEHSSSQNGVYTGCKVYRDDGQPYLGLTENNEVVESYPIVKSEYDDVMDIDYDMMFFRRNTEANAEDFRKTMEYNMYLGGYCKVTLKYRSGKTESTSYCTKELADSMERLSRKYAVGHEMQLQ</sequence>
<proteinExistence type="predicted"/>
<gene>
    <name evidence="2" type="ORF">CUS_8142</name>
</gene>
<keyword evidence="1" id="KW-0472">Membrane</keyword>